<dbReference type="GO" id="GO:0032259">
    <property type="term" value="P:methylation"/>
    <property type="evidence" value="ECO:0007669"/>
    <property type="project" value="UniProtKB-KW"/>
</dbReference>
<dbReference type="RefSeq" id="WP_028597513.1">
    <property type="nucleotide sequence ID" value="NZ_BIMM01000011.1"/>
</dbReference>
<protein>
    <submittedName>
        <fullName evidence="4">Methyltransferase</fullName>
    </submittedName>
</protein>
<dbReference type="PANTHER" id="PTHR43861">
    <property type="entry name" value="TRANS-ACONITATE 2-METHYLTRANSFERASE-RELATED"/>
    <property type="match status" value="1"/>
</dbReference>
<evidence type="ECO:0000259" key="3">
    <source>
        <dbReference type="Pfam" id="PF13649"/>
    </source>
</evidence>
<dbReference type="GO" id="GO:0008168">
    <property type="term" value="F:methyltransferase activity"/>
    <property type="evidence" value="ECO:0007669"/>
    <property type="project" value="UniProtKB-KW"/>
</dbReference>
<keyword evidence="1 4" id="KW-0489">Methyltransferase</keyword>
<evidence type="ECO:0000313" key="4">
    <source>
        <dbReference type="EMBL" id="PLT46921.1"/>
    </source>
</evidence>
<evidence type="ECO:0000313" key="5">
    <source>
        <dbReference type="Proteomes" id="UP000234789"/>
    </source>
</evidence>
<dbReference type="OrthoDB" id="465705at2"/>
<organism evidence="4 5">
    <name type="scientific">Paenibacillus pasadenensis</name>
    <dbReference type="NCBI Taxonomy" id="217090"/>
    <lineage>
        <taxon>Bacteria</taxon>
        <taxon>Bacillati</taxon>
        <taxon>Bacillota</taxon>
        <taxon>Bacilli</taxon>
        <taxon>Bacillales</taxon>
        <taxon>Paenibacillaceae</taxon>
        <taxon>Paenibacillus</taxon>
    </lineage>
</organism>
<dbReference type="EMBL" id="NFEZ01000003">
    <property type="protein sequence ID" value="PLT46921.1"/>
    <property type="molecule type" value="Genomic_DNA"/>
</dbReference>
<dbReference type="AlphaFoldDB" id="A0A2N5N998"/>
<evidence type="ECO:0000256" key="2">
    <source>
        <dbReference type="ARBA" id="ARBA00022679"/>
    </source>
</evidence>
<dbReference type="InterPro" id="IPR029063">
    <property type="entry name" value="SAM-dependent_MTases_sf"/>
</dbReference>
<dbReference type="Proteomes" id="UP000234789">
    <property type="component" value="Unassembled WGS sequence"/>
</dbReference>
<dbReference type="SUPFAM" id="SSF53335">
    <property type="entry name" value="S-adenosyl-L-methionine-dependent methyltransferases"/>
    <property type="match status" value="1"/>
</dbReference>
<dbReference type="InterPro" id="IPR041698">
    <property type="entry name" value="Methyltransf_25"/>
</dbReference>
<name>A0A2N5N998_9BACL</name>
<gene>
    <name evidence="4" type="ORF">B8V81_1145</name>
</gene>
<evidence type="ECO:0000256" key="1">
    <source>
        <dbReference type="ARBA" id="ARBA00022603"/>
    </source>
</evidence>
<comment type="caution">
    <text evidence="4">The sequence shown here is derived from an EMBL/GenBank/DDBJ whole genome shotgun (WGS) entry which is preliminary data.</text>
</comment>
<proteinExistence type="predicted"/>
<sequence>MDEKVREQFELAAARYDEERRVLIPCYDDFYGSALKSARTDAEKPRILELGAGTGLFSAMLRQAYPSAELTLMDFSPSMLGKARERFADDDGVRFAEGDMADGLPEGPFDLVVSSLAIHHLPHEAKRRLFRHVRGSLAAGGRFVNADQAAAESPVFDAIYRELWLEEIYDGRIRKEAADASVKRRETDINAKASEQLAWLREAGFADADVVYKFRDFAVFCALV</sequence>
<dbReference type="Pfam" id="PF13649">
    <property type="entry name" value="Methyltransf_25"/>
    <property type="match status" value="1"/>
</dbReference>
<keyword evidence="5" id="KW-1185">Reference proteome</keyword>
<dbReference type="PANTHER" id="PTHR43861:SF1">
    <property type="entry name" value="TRANS-ACONITATE 2-METHYLTRANSFERASE"/>
    <property type="match status" value="1"/>
</dbReference>
<dbReference type="CDD" id="cd02440">
    <property type="entry name" value="AdoMet_MTases"/>
    <property type="match status" value="1"/>
</dbReference>
<accession>A0A2N5N998</accession>
<dbReference type="Gene3D" id="3.40.50.150">
    <property type="entry name" value="Vaccinia Virus protein VP39"/>
    <property type="match status" value="1"/>
</dbReference>
<keyword evidence="2 4" id="KW-0808">Transferase</keyword>
<reference evidence="4 5" key="1">
    <citation type="submission" date="2017-05" db="EMBL/GenBank/DDBJ databases">
        <title>Functional genome analysis of Paenibacillus pasadenensis strain R16: insights on endophytic life style and antifungal activity.</title>
        <authorList>
            <person name="Passera A."/>
            <person name="Marcolungo L."/>
            <person name="Casati P."/>
            <person name="Brasca M."/>
            <person name="Quaglino F."/>
            <person name="Delledonne M."/>
        </authorList>
    </citation>
    <scope>NUCLEOTIDE SEQUENCE [LARGE SCALE GENOMIC DNA]</scope>
    <source>
        <strain evidence="4 5">R16</strain>
    </source>
</reference>
<feature type="domain" description="Methyltransferase" evidence="3">
    <location>
        <begin position="47"/>
        <end position="141"/>
    </location>
</feature>